<keyword evidence="5 7" id="KW-1133">Transmembrane helix</keyword>
<dbReference type="NCBIfam" id="TIGR00797">
    <property type="entry name" value="matE"/>
    <property type="match status" value="1"/>
</dbReference>
<feature type="transmembrane region" description="Helical" evidence="7">
    <location>
        <begin position="363"/>
        <end position="381"/>
    </location>
</feature>
<evidence type="ECO:0000313" key="8">
    <source>
        <dbReference type="EMBL" id="MDQ0113447.1"/>
    </source>
</evidence>
<proteinExistence type="predicted"/>
<dbReference type="CDD" id="cd13134">
    <property type="entry name" value="MATE_like_8"/>
    <property type="match status" value="1"/>
</dbReference>
<evidence type="ECO:0000256" key="3">
    <source>
        <dbReference type="ARBA" id="ARBA00022475"/>
    </source>
</evidence>
<feature type="transmembrane region" description="Helical" evidence="7">
    <location>
        <begin position="202"/>
        <end position="222"/>
    </location>
</feature>
<keyword evidence="4 7" id="KW-0812">Transmembrane</keyword>
<keyword evidence="6 7" id="KW-0472">Membrane</keyword>
<feature type="transmembrane region" description="Helical" evidence="7">
    <location>
        <begin position="171"/>
        <end position="190"/>
    </location>
</feature>
<evidence type="ECO:0000256" key="7">
    <source>
        <dbReference type="SAM" id="Phobius"/>
    </source>
</evidence>
<evidence type="ECO:0000256" key="4">
    <source>
        <dbReference type="ARBA" id="ARBA00022692"/>
    </source>
</evidence>
<dbReference type="InterPro" id="IPR048279">
    <property type="entry name" value="MdtK-like"/>
</dbReference>
<feature type="transmembrane region" description="Helical" evidence="7">
    <location>
        <begin position="266"/>
        <end position="284"/>
    </location>
</feature>
<feature type="transmembrane region" description="Helical" evidence="7">
    <location>
        <begin position="138"/>
        <end position="159"/>
    </location>
</feature>
<evidence type="ECO:0000256" key="6">
    <source>
        <dbReference type="ARBA" id="ARBA00023136"/>
    </source>
</evidence>
<accession>A0ABT9U1E5</accession>
<sequence length="466" mass="51496">MANLDAANGQGKARPGELNLFMLTWPIFLEIFLFMLMGIADTFMLSAISDNAVSGVGASNQYLHIAILILEVIGNGASIVVAQYIGSKKFIEAAKISALAVTLNLLVGLIISGLFLLFNHALLERLNLQGEILEYASSYLSIVGGLIFLQAIINSVSAIIRVHGYTKEAMYVSLGMNVIHIIGNYALIFGKLGFPEMGVEGAAISSVVSRFLALIVFFWLLYRIMEVRVQIRYYFSLSKTYIGNIMKIGIPSAFEQVMYQTCQIVFLYYATFLGASSLAARQYASNISMFTYLFAFAIGMGTSIIVGRLVGAGEQNEAYKRVFSSVRYASLFTLITVVLVMLFREPLMSMFTNDGDIIRLGANVLLLSIVLETGRTINIILVNSLRAAGDAKFPLWIGMFTMVGMSLPLGYFFIFRLDMGLAGIWLAIAADEWLRAVIMFFRWRSRAWEQHAIVRPTAAKAKETAL</sequence>
<evidence type="ECO:0000256" key="1">
    <source>
        <dbReference type="ARBA" id="ARBA00004651"/>
    </source>
</evidence>
<gene>
    <name evidence="8" type="ORF">J2T15_002888</name>
</gene>
<keyword evidence="2" id="KW-0813">Transport</keyword>
<feature type="transmembrane region" description="Helical" evidence="7">
    <location>
        <begin position="65"/>
        <end position="86"/>
    </location>
</feature>
<comment type="caution">
    <text evidence="8">The sequence shown here is derived from an EMBL/GenBank/DDBJ whole genome shotgun (WGS) entry which is preliminary data.</text>
</comment>
<feature type="transmembrane region" description="Helical" evidence="7">
    <location>
        <begin position="420"/>
        <end position="441"/>
    </location>
</feature>
<reference evidence="8 9" key="1">
    <citation type="submission" date="2023-07" db="EMBL/GenBank/DDBJ databases">
        <title>Sorghum-associated microbial communities from plants grown in Nebraska, USA.</title>
        <authorList>
            <person name="Schachtman D."/>
        </authorList>
    </citation>
    <scope>NUCLEOTIDE SEQUENCE [LARGE SCALE GENOMIC DNA]</scope>
    <source>
        <strain evidence="8 9">CC482</strain>
    </source>
</reference>
<keyword evidence="9" id="KW-1185">Reference proteome</keyword>
<dbReference type="InterPro" id="IPR047135">
    <property type="entry name" value="YsiQ"/>
</dbReference>
<dbReference type="RefSeq" id="WP_307204647.1">
    <property type="nucleotide sequence ID" value="NZ_JAUSSU010000005.1"/>
</dbReference>
<feature type="transmembrane region" description="Helical" evidence="7">
    <location>
        <begin position="322"/>
        <end position="343"/>
    </location>
</feature>
<dbReference type="Pfam" id="PF01554">
    <property type="entry name" value="MatE"/>
    <property type="match status" value="2"/>
</dbReference>
<keyword evidence="3" id="KW-1003">Cell membrane</keyword>
<evidence type="ECO:0000313" key="9">
    <source>
        <dbReference type="Proteomes" id="UP001229346"/>
    </source>
</evidence>
<dbReference type="Proteomes" id="UP001229346">
    <property type="component" value="Unassembled WGS sequence"/>
</dbReference>
<dbReference type="PANTHER" id="PTHR42925:SF1">
    <property type="entry name" value="VIRULENCE FACTOR MVIN"/>
    <property type="match status" value="1"/>
</dbReference>
<comment type="subcellular location">
    <subcellularLocation>
        <location evidence="1">Cell membrane</location>
        <topology evidence="1">Multi-pass membrane protein</topology>
    </subcellularLocation>
</comment>
<name>A0ABT9U1E5_PAEHA</name>
<protein>
    <submittedName>
        <fullName evidence="8">MATE family efflux protein</fullName>
    </submittedName>
</protein>
<feature type="transmembrane region" description="Helical" evidence="7">
    <location>
        <begin position="98"/>
        <end position="118"/>
    </location>
</feature>
<feature type="transmembrane region" description="Helical" evidence="7">
    <location>
        <begin position="393"/>
        <end position="414"/>
    </location>
</feature>
<feature type="transmembrane region" description="Helical" evidence="7">
    <location>
        <begin position="20"/>
        <end position="45"/>
    </location>
</feature>
<evidence type="ECO:0000256" key="5">
    <source>
        <dbReference type="ARBA" id="ARBA00022989"/>
    </source>
</evidence>
<evidence type="ECO:0000256" key="2">
    <source>
        <dbReference type="ARBA" id="ARBA00022448"/>
    </source>
</evidence>
<dbReference type="PIRSF" id="PIRSF006603">
    <property type="entry name" value="DinF"/>
    <property type="match status" value="1"/>
</dbReference>
<dbReference type="PANTHER" id="PTHR42925">
    <property type="entry name" value="MULTIDRUG AND TOXIN EFFLUX PROTEIN MATE FAMILY"/>
    <property type="match status" value="1"/>
</dbReference>
<organism evidence="8 9">
    <name type="scientific">Paenibacillus harenae</name>
    <dbReference type="NCBI Taxonomy" id="306543"/>
    <lineage>
        <taxon>Bacteria</taxon>
        <taxon>Bacillati</taxon>
        <taxon>Bacillota</taxon>
        <taxon>Bacilli</taxon>
        <taxon>Bacillales</taxon>
        <taxon>Paenibacillaceae</taxon>
        <taxon>Paenibacillus</taxon>
    </lineage>
</organism>
<dbReference type="EMBL" id="JAUSSU010000005">
    <property type="protein sequence ID" value="MDQ0113447.1"/>
    <property type="molecule type" value="Genomic_DNA"/>
</dbReference>
<dbReference type="InterPro" id="IPR002528">
    <property type="entry name" value="MATE_fam"/>
</dbReference>
<feature type="transmembrane region" description="Helical" evidence="7">
    <location>
        <begin position="290"/>
        <end position="310"/>
    </location>
</feature>